<dbReference type="RefSeq" id="WP_183352017.1">
    <property type="nucleotide sequence ID" value="NZ_JACHEO010000021.1"/>
</dbReference>
<dbReference type="AlphaFoldDB" id="A0A840V625"/>
<keyword evidence="2" id="KW-1185">Reference proteome</keyword>
<proteinExistence type="predicted"/>
<reference evidence="1 2" key="1">
    <citation type="submission" date="2020-08" db="EMBL/GenBank/DDBJ databases">
        <title>Genomic Encyclopedia of Type Strains, Phase IV (KMG-IV): sequencing the most valuable type-strain genomes for metagenomic binning, comparative biology and taxonomic classification.</title>
        <authorList>
            <person name="Goeker M."/>
        </authorList>
    </citation>
    <scope>NUCLEOTIDE SEQUENCE [LARGE SCALE GENOMIC DNA]</scope>
    <source>
        <strain evidence="1 2">DSM 28570</strain>
    </source>
</reference>
<dbReference type="Gene3D" id="1.25.40.10">
    <property type="entry name" value="Tetratricopeptide repeat domain"/>
    <property type="match status" value="1"/>
</dbReference>
<dbReference type="Proteomes" id="UP000539642">
    <property type="component" value="Unassembled WGS sequence"/>
</dbReference>
<name>A0A840V625_9BACT</name>
<dbReference type="InterPro" id="IPR011990">
    <property type="entry name" value="TPR-like_helical_dom_sf"/>
</dbReference>
<evidence type="ECO:0000313" key="2">
    <source>
        <dbReference type="Proteomes" id="UP000539642"/>
    </source>
</evidence>
<dbReference type="EMBL" id="JACHEO010000021">
    <property type="protein sequence ID" value="MBB5349209.1"/>
    <property type="molecule type" value="Genomic_DNA"/>
</dbReference>
<sequence length="374" mass="43746">MMSNDILLNTANKYLINDLKDAAIPGGRFAIILEKLETNEKISDELLDFLNQGCFVALYLLATEEITFADYLPLAQEEQVERQEAVGKEARRIRFLAEAEEAEQERRNFVRRRHEQYEAEQRARLEEHWARLEERRARLADPRYQAKIRERELRQQYGLEAFIDPKNYPRLLGLLRMLENGSRISAEEFIWLSTQGDDTYDRYLTIELAERYHLVEARYLAAEFRRTGDLWQAVNASGHFRKCEEPQQAIQLLGRTEISLVKNAKLQSALCTTLGGAHRDLSAFDTALELGSRAHKLTPHDFRPCTLLGAVHYEQSNYEQGQRWYEMAVERGFKESQVDSELKSIFRQLSPDKRAAMREHLLSLDQDRYEWAKE</sequence>
<comment type="caution">
    <text evidence="1">The sequence shown here is derived from an EMBL/GenBank/DDBJ whole genome shotgun (WGS) entry which is preliminary data.</text>
</comment>
<accession>A0A840V625</accession>
<protein>
    <submittedName>
        <fullName evidence="1">TPR repeat protein</fullName>
    </submittedName>
</protein>
<organism evidence="1 2">
    <name type="scientific">Desulfoprunum benzoelyticum</name>
    <dbReference type="NCBI Taxonomy" id="1506996"/>
    <lineage>
        <taxon>Bacteria</taxon>
        <taxon>Pseudomonadati</taxon>
        <taxon>Thermodesulfobacteriota</taxon>
        <taxon>Desulfobulbia</taxon>
        <taxon>Desulfobulbales</taxon>
        <taxon>Desulfobulbaceae</taxon>
        <taxon>Desulfoprunum</taxon>
    </lineage>
</organism>
<gene>
    <name evidence="1" type="ORF">HNQ81_002961</name>
</gene>
<evidence type="ECO:0000313" key="1">
    <source>
        <dbReference type="EMBL" id="MBB5349209.1"/>
    </source>
</evidence>
<dbReference type="SUPFAM" id="SSF48452">
    <property type="entry name" value="TPR-like"/>
    <property type="match status" value="1"/>
</dbReference>